<evidence type="ECO:0000313" key="1">
    <source>
        <dbReference type="EMBL" id="VAX18911.1"/>
    </source>
</evidence>
<reference evidence="1" key="1">
    <citation type="submission" date="2018-06" db="EMBL/GenBank/DDBJ databases">
        <authorList>
            <person name="Zhirakovskaya E."/>
        </authorList>
    </citation>
    <scope>NUCLEOTIDE SEQUENCE</scope>
</reference>
<proteinExistence type="predicted"/>
<protein>
    <submittedName>
        <fullName evidence="1">Uncharacterized protein</fullName>
    </submittedName>
</protein>
<sequence>MTTLKAGAYNQLMSVSKTIPDKVQRDIELVGKIAADDEKAWEGFVESYTDWTLYKAKEWCVKHCGYSAGTYFCGLLSLSIQRSGGSPSSMLPECDEGMDTYIWIFEQLKRRIKKYSGKNNCLLSTFVWTILNSREFYIDWLRWKYGRAF</sequence>
<dbReference type="EMBL" id="UOGA01000141">
    <property type="protein sequence ID" value="VAX18911.1"/>
    <property type="molecule type" value="Genomic_DNA"/>
</dbReference>
<accession>A0A3B1BWM8</accession>
<gene>
    <name evidence="1" type="ORF">MNBD_NITROSPINAE04-1115</name>
</gene>
<dbReference type="AlphaFoldDB" id="A0A3B1BWM8"/>
<name>A0A3B1BWM8_9ZZZZ</name>
<organism evidence="1">
    <name type="scientific">hydrothermal vent metagenome</name>
    <dbReference type="NCBI Taxonomy" id="652676"/>
    <lineage>
        <taxon>unclassified sequences</taxon>
        <taxon>metagenomes</taxon>
        <taxon>ecological metagenomes</taxon>
    </lineage>
</organism>